<keyword evidence="2" id="KW-1185">Reference proteome</keyword>
<evidence type="ECO:0000313" key="2">
    <source>
        <dbReference type="Proteomes" id="UP001271007"/>
    </source>
</evidence>
<sequence length="238" mass="27657">MAQHMLIQLHELWHRVEEALDRWKQHLDAVADSVDHDFGELSSKILDGQTKTAMLEANRDNFQARLDIVCYFHGTFGFGQTAEPVIETIARCLPRAIGNETAKSHFARALPYTGRYQYLQHKRLSDWEGEISSRFNFLRGKYVALCKLLEDGDRELEAAFQDKESIKRLLCFFEEERSHGATVDEATVKTLNVDLINVERVITYYEAQMQDFQAQVAWQVQIESTRQTLIGDYFFKEQ</sequence>
<name>A0AAJ0GH03_9PEZI</name>
<dbReference type="EMBL" id="JAWDJX010000003">
    <property type="protein sequence ID" value="KAK3057386.1"/>
    <property type="molecule type" value="Genomic_DNA"/>
</dbReference>
<organism evidence="1 2">
    <name type="scientific">Extremus antarcticus</name>
    <dbReference type="NCBI Taxonomy" id="702011"/>
    <lineage>
        <taxon>Eukaryota</taxon>
        <taxon>Fungi</taxon>
        <taxon>Dikarya</taxon>
        <taxon>Ascomycota</taxon>
        <taxon>Pezizomycotina</taxon>
        <taxon>Dothideomycetes</taxon>
        <taxon>Dothideomycetidae</taxon>
        <taxon>Mycosphaerellales</taxon>
        <taxon>Extremaceae</taxon>
        <taxon>Extremus</taxon>
    </lineage>
</organism>
<accession>A0AAJ0GH03</accession>
<dbReference type="AlphaFoldDB" id="A0AAJ0GH03"/>
<comment type="caution">
    <text evidence="1">The sequence shown here is derived from an EMBL/GenBank/DDBJ whole genome shotgun (WGS) entry which is preliminary data.</text>
</comment>
<evidence type="ECO:0000313" key="1">
    <source>
        <dbReference type="EMBL" id="KAK3057386.1"/>
    </source>
</evidence>
<proteinExistence type="predicted"/>
<protein>
    <submittedName>
        <fullName evidence="1">Uncharacterized protein</fullName>
    </submittedName>
</protein>
<reference evidence="1" key="1">
    <citation type="submission" date="2023-04" db="EMBL/GenBank/DDBJ databases">
        <title>Black Yeasts Isolated from many extreme environments.</title>
        <authorList>
            <person name="Coleine C."/>
            <person name="Stajich J.E."/>
            <person name="Selbmann L."/>
        </authorList>
    </citation>
    <scope>NUCLEOTIDE SEQUENCE</scope>
    <source>
        <strain evidence="1">CCFEE 5312</strain>
    </source>
</reference>
<gene>
    <name evidence="1" type="ORF">LTR09_001570</name>
</gene>
<dbReference type="Proteomes" id="UP001271007">
    <property type="component" value="Unassembled WGS sequence"/>
</dbReference>